<feature type="disulfide bond" evidence="2">
    <location>
        <begin position="179"/>
        <end position="191"/>
    </location>
</feature>
<dbReference type="SUPFAM" id="SSF52266">
    <property type="entry name" value="SGNH hydrolase"/>
    <property type="match status" value="1"/>
</dbReference>
<dbReference type="InterPro" id="IPR037460">
    <property type="entry name" value="SEST-like"/>
</dbReference>
<feature type="active site" evidence="1">
    <location>
        <position position="325"/>
    </location>
</feature>
<dbReference type="GO" id="GO:0004806">
    <property type="term" value="F:triacylglycerol lipase activity"/>
    <property type="evidence" value="ECO:0007669"/>
    <property type="project" value="TreeGrafter"/>
</dbReference>
<evidence type="ECO:0000259" key="3">
    <source>
        <dbReference type="Pfam" id="PF13472"/>
    </source>
</evidence>
<name>A0A2P8DH80_9ACTN</name>
<dbReference type="InterPro" id="IPR036514">
    <property type="entry name" value="SGNH_hydro_sf"/>
</dbReference>
<dbReference type="GO" id="GO:0019433">
    <property type="term" value="P:triglyceride catabolic process"/>
    <property type="evidence" value="ECO:0007669"/>
    <property type="project" value="TreeGrafter"/>
</dbReference>
<evidence type="ECO:0000256" key="1">
    <source>
        <dbReference type="PIRSR" id="PIRSR637460-1"/>
    </source>
</evidence>
<keyword evidence="4" id="KW-0378">Hydrolase</keyword>
<accession>A0A2P8DH80</accession>
<keyword evidence="5" id="KW-1185">Reference proteome</keyword>
<proteinExistence type="predicted"/>
<evidence type="ECO:0000256" key="2">
    <source>
        <dbReference type="PIRSR" id="PIRSR637460-2"/>
    </source>
</evidence>
<evidence type="ECO:0000313" key="5">
    <source>
        <dbReference type="Proteomes" id="UP000240542"/>
    </source>
</evidence>
<reference evidence="4 5" key="1">
    <citation type="submission" date="2018-03" db="EMBL/GenBank/DDBJ databases">
        <title>Genomic Encyclopedia of Archaeal and Bacterial Type Strains, Phase II (KMG-II): from individual species to whole genera.</title>
        <authorList>
            <person name="Goeker M."/>
        </authorList>
    </citation>
    <scope>NUCLEOTIDE SEQUENCE [LARGE SCALE GENOMIC DNA]</scope>
    <source>
        <strain evidence="4 5">DSM 45312</strain>
    </source>
</reference>
<dbReference type="Pfam" id="PF13472">
    <property type="entry name" value="Lipase_GDSL_2"/>
    <property type="match status" value="1"/>
</dbReference>
<feature type="disulfide bond" evidence="2">
    <location>
        <begin position="106"/>
        <end position="132"/>
    </location>
</feature>
<dbReference type="AlphaFoldDB" id="A0A2P8DH80"/>
<feature type="domain" description="SGNH hydrolase-type esterase" evidence="3">
    <location>
        <begin position="82"/>
        <end position="333"/>
    </location>
</feature>
<dbReference type="PROSITE" id="PS51257">
    <property type="entry name" value="PROKAR_LIPOPROTEIN"/>
    <property type="match status" value="1"/>
</dbReference>
<dbReference type="RefSeq" id="WP_245928863.1">
    <property type="nucleotide sequence ID" value="NZ_PYGA01000011.1"/>
</dbReference>
<dbReference type="Gene3D" id="3.40.50.1110">
    <property type="entry name" value="SGNH hydrolase"/>
    <property type="match status" value="1"/>
</dbReference>
<dbReference type="PANTHER" id="PTHR37981:SF1">
    <property type="entry name" value="SGNH HYDROLASE-TYPE ESTERASE DOMAIN-CONTAINING PROTEIN"/>
    <property type="match status" value="1"/>
</dbReference>
<protein>
    <submittedName>
        <fullName evidence="4">GDSL-like lipase/acylhydrolase family protein</fullName>
    </submittedName>
</protein>
<evidence type="ECO:0000313" key="4">
    <source>
        <dbReference type="EMBL" id="PSK96580.1"/>
    </source>
</evidence>
<feature type="active site" description="Nucleophile" evidence="1">
    <location>
        <position position="86"/>
    </location>
</feature>
<dbReference type="Proteomes" id="UP000240542">
    <property type="component" value="Unassembled WGS sequence"/>
</dbReference>
<gene>
    <name evidence="4" type="ORF">CLV63_111175</name>
</gene>
<keyword evidence="2" id="KW-1015">Disulfide bond</keyword>
<dbReference type="InterPro" id="IPR013830">
    <property type="entry name" value="SGNH_hydro"/>
</dbReference>
<comment type="caution">
    <text evidence="4">The sequence shown here is derived from an EMBL/GenBank/DDBJ whole genome shotgun (WGS) entry which is preliminary data.</text>
</comment>
<organism evidence="4 5">
    <name type="scientific">Murinocardiopsis flavida</name>
    <dbReference type="NCBI Taxonomy" id="645275"/>
    <lineage>
        <taxon>Bacteria</taxon>
        <taxon>Bacillati</taxon>
        <taxon>Actinomycetota</taxon>
        <taxon>Actinomycetes</taxon>
        <taxon>Streptosporangiales</taxon>
        <taxon>Nocardiopsidaceae</taxon>
        <taxon>Murinocardiopsis</taxon>
    </lineage>
</organism>
<dbReference type="EMBL" id="PYGA01000011">
    <property type="protein sequence ID" value="PSK96580.1"/>
    <property type="molecule type" value="Genomic_DNA"/>
</dbReference>
<dbReference type="PANTHER" id="PTHR37981">
    <property type="entry name" value="LIPASE 2"/>
    <property type="match status" value="1"/>
</dbReference>
<dbReference type="CDD" id="cd01823">
    <property type="entry name" value="SEST_like"/>
    <property type="match status" value="1"/>
</dbReference>
<sequence length="370" mass="40106">MRTPAVPRRTLVLGIVACVTVLACVIVLAVPYTRGGVQQAWCDLTGQGCAEAPGWPQERPGAKGKYVKLSPEEAATWGNYFALGDSYSSGDGAGEYHEGTTGKKGCWRSANAYPEGVAGSYDFAGELSFLACSGQRGNKLIESLESGDSQLSQVSPHTSLVTLGIGGNDLGFTTVFKTCLLRVPLLESRACVGQEKDIDKRMRHFESTFEDVITEVRDRAPDSRVLVLGYPRLFPEEPDGMYYTLTTADQEWINTTTERFNKQIADAVKTVDSGIREDREAGSVEFVDVYSTTKGHEVGAEEPWIRGVELRDITTGATIDRSSFHPTASGQQAVGARVRARIDEGPGRALYATRATYENADPDTLAAELD</sequence>